<dbReference type="RefSeq" id="XP_011303496.1">
    <property type="nucleotide sequence ID" value="XM_011305194.1"/>
</dbReference>
<dbReference type="GeneID" id="105266785"/>
<feature type="domain" description="Essential protein Yae1 N-terminal" evidence="1">
    <location>
        <begin position="28"/>
        <end position="65"/>
    </location>
</feature>
<gene>
    <name evidence="3" type="primary">LOC105266785</name>
</gene>
<protein>
    <submittedName>
        <fullName evidence="3">Yae1 domain-containing protein 1</fullName>
    </submittedName>
</protein>
<accession>A0A9R1U171</accession>
<proteinExistence type="predicted"/>
<name>A0A9R1U171_9HYME</name>
<dbReference type="Pfam" id="PF09811">
    <property type="entry name" value="Yae1_N"/>
    <property type="match status" value="1"/>
</dbReference>
<dbReference type="AlphaFoldDB" id="A0A9R1U171"/>
<evidence type="ECO:0000313" key="2">
    <source>
        <dbReference type="Proteomes" id="UP000694866"/>
    </source>
</evidence>
<evidence type="ECO:0000313" key="3">
    <source>
        <dbReference type="RefSeq" id="XP_011303496.1"/>
    </source>
</evidence>
<keyword evidence="2" id="KW-1185">Reference proteome</keyword>
<sequence>MEDCENDETLDLASRTWSRVMESASKAGYREGVDEGSQEVLQSDFDVGYSDGFKISFLLGKYKALAALNPEKIPPDIQKILEATRRGECHICHLESSGEINLLESQEVIRAHRDHITKIIHKLKENFSPLLREKNIKIEEPELT</sequence>
<dbReference type="OrthoDB" id="20086at2759"/>
<dbReference type="KEGG" id="fas:105266785"/>
<dbReference type="InterPro" id="IPR019191">
    <property type="entry name" value="Essential_protein_Yae1_N"/>
</dbReference>
<evidence type="ECO:0000259" key="1">
    <source>
        <dbReference type="Pfam" id="PF09811"/>
    </source>
</evidence>
<organism evidence="2 3">
    <name type="scientific">Fopius arisanus</name>
    <dbReference type="NCBI Taxonomy" id="64838"/>
    <lineage>
        <taxon>Eukaryota</taxon>
        <taxon>Metazoa</taxon>
        <taxon>Ecdysozoa</taxon>
        <taxon>Arthropoda</taxon>
        <taxon>Hexapoda</taxon>
        <taxon>Insecta</taxon>
        <taxon>Pterygota</taxon>
        <taxon>Neoptera</taxon>
        <taxon>Endopterygota</taxon>
        <taxon>Hymenoptera</taxon>
        <taxon>Apocrita</taxon>
        <taxon>Ichneumonoidea</taxon>
        <taxon>Braconidae</taxon>
        <taxon>Opiinae</taxon>
        <taxon>Fopius</taxon>
    </lineage>
</organism>
<dbReference type="Proteomes" id="UP000694866">
    <property type="component" value="Unplaced"/>
</dbReference>
<reference evidence="3" key="1">
    <citation type="submission" date="2025-08" db="UniProtKB">
        <authorList>
            <consortium name="RefSeq"/>
        </authorList>
    </citation>
    <scope>IDENTIFICATION</scope>
    <source>
        <strain evidence="3">USDA-PBARC FA_bdor</strain>
        <tissue evidence="3">Whole organism</tissue>
    </source>
</reference>